<feature type="compositionally biased region" description="Basic and acidic residues" evidence="1">
    <location>
        <begin position="30"/>
        <end position="40"/>
    </location>
</feature>
<dbReference type="AlphaFoldDB" id="A0AAV8YY83"/>
<dbReference type="EMBL" id="JAPWTK010000034">
    <property type="protein sequence ID" value="KAJ8955992.1"/>
    <property type="molecule type" value="Genomic_DNA"/>
</dbReference>
<feature type="region of interest" description="Disordered" evidence="1">
    <location>
        <begin position="30"/>
        <end position="52"/>
    </location>
</feature>
<proteinExistence type="predicted"/>
<dbReference type="Proteomes" id="UP001162162">
    <property type="component" value="Unassembled WGS sequence"/>
</dbReference>
<organism evidence="2 3">
    <name type="scientific">Aromia moschata</name>
    <dbReference type="NCBI Taxonomy" id="1265417"/>
    <lineage>
        <taxon>Eukaryota</taxon>
        <taxon>Metazoa</taxon>
        <taxon>Ecdysozoa</taxon>
        <taxon>Arthropoda</taxon>
        <taxon>Hexapoda</taxon>
        <taxon>Insecta</taxon>
        <taxon>Pterygota</taxon>
        <taxon>Neoptera</taxon>
        <taxon>Endopterygota</taxon>
        <taxon>Coleoptera</taxon>
        <taxon>Polyphaga</taxon>
        <taxon>Cucujiformia</taxon>
        <taxon>Chrysomeloidea</taxon>
        <taxon>Cerambycidae</taxon>
        <taxon>Cerambycinae</taxon>
        <taxon>Callichromatini</taxon>
        <taxon>Aromia</taxon>
    </lineage>
</organism>
<reference evidence="2" key="1">
    <citation type="journal article" date="2023" name="Insect Mol. Biol.">
        <title>Genome sequencing provides insights into the evolution of gene families encoding plant cell wall-degrading enzymes in longhorned beetles.</title>
        <authorList>
            <person name="Shin N.R."/>
            <person name="Okamura Y."/>
            <person name="Kirsch R."/>
            <person name="Pauchet Y."/>
        </authorList>
    </citation>
    <scope>NUCLEOTIDE SEQUENCE</scope>
    <source>
        <strain evidence="2">AMC_N1</strain>
    </source>
</reference>
<keyword evidence="3" id="KW-1185">Reference proteome</keyword>
<dbReference type="InterPro" id="IPR052709">
    <property type="entry name" value="Transposase-MT_Hybrid"/>
</dbReference>
<protein>
    <submittedName>
        <fullName evidence="2">Uncharacterized protein</fullName>
    </submittedName>
</protein>
<dbReference type="PANTHER" id="PTHR46060">
    <property type="entry name" value="MARINER MOS1 TRANSPOSASE-LIKE PROTEIN"/>
    <property type="match status" value="1"/>
</dbReference>
<name>A0AAV8YY83_9CUCU</name>
<evidence type="ECO:0000256" key="1">
    <source>
        <dbReference type="SAM" id="MobiDB-lite"/>
    </source>
</evidence>
<comment type="caution">
    <text evidence="2">The sequence shown here is derived from an EMBL/GenBank/DDBJ whole genome shotgun (WGS) entry which is preliminary data.</text>
</comment>
<evidence type="ECO:0000313" key="2">
    <source>
        <dbReference type="EMBL" id="KAJ8955992.1"/>
    </source>
</evidence>
<sequence>MGLRNYVRYVLRELMFSTQVFEWFKRFKEGRETTEDDPRRGRPSTSKTDEGIEKIGIDNEFVRQILHVPFNTRKVCAKMVPKLLTPEQKEARMNICADILNNIDTNPGLLDTVITCG</sequence>
<gene>
    <name evidence="2" type="ORF">NQ318_006263</name>
</gene>
<evidence type="ECO:0000313" key="3">
    <source>
        <dbReference type="Proteomes" id="UP001162162"/>
    </source>
</evidence>
<dbReference type="PANTHER" id="PTHR46060:SF1">
    <property type="entry name" value="MARINER MOS1 TRANSPOSASE-LIKE PROTEIN"/>
    <property type="match status" value="1"/>
</dbReference>
<accession>A0AAV8YY83</accession>